<dbReference type="AlphaFoldDB" id="A0A0G1AGM0"/>
<reference evidence="9 10" key="1">
    <citation type="journal article" date="2015" name="Nature">
        <title>rRNA introns, odd ribosomes, and small enigmatic genomes across a large radiation of phyla.</title>
        <authorList>
            <person name="Brown C.T."/>
            <person name="Hug L.A."/>
            <person name="Thomas B.C."/>
            <person name="Sharon I."/>
            <person name="Castelle C.J."/>
            <person name="Singh A."/>
            <person name="Wilkins M.J."/>
            <person name="Williams K.H."/>
            <person name="Banfield J.F."/>
        </authorList>
    </citation>
    <scope>NUCLEOTIDE SEQUENCE [LARGE SCALE GENOMIC DNA]</scope>
</reference>
<dbReference type="SUPFAM" id="SSF55920">
    <property type="entry name" value="Creatinase/aminopeptidase"/>
    <property type="match status" value="1"/>
</dbReference>
<feature type="binding site" evidence="6">
    <location>
        <position position="79"/>
    </location>
    <ligand>
        <name>substrate</name>
    </ligand>
</feature>
<feature type="binding site" evidence="6">
    <location>
        <position position="188"/>
    </location>
    <ligand>
        <name>substrate</name>
    </ligand>
</feature>
<dbReference type="PANTHER" id="PTHR43330">
    <property type="entry name" value="METHIONINE AMINOPEPTIDASE"/>
    <property type="match status" value="1"/>
</dbReference>
<sequence length="262" mass="27923">MTRISIKTPQDIAVMAEGGKKLSKIKADLVGAVKPGVTTLELDNLAKDLIKQAGGKPSFAMVPGYKWATCININDVVVHGVPNDTKIRAGDKVGIDVGIYYLGFHTDTSTTTVANPKSQARLPDGQVPNPKIEKFLEIGRLALKRAITQAKPGKRIADISEAMQTTVEEAGYSAVRALTGHGVGRQLHEEPAIPCFVMGDPKRSIKIVPGMVLAIEVMYNAGSSDVIYQNDDGWTIATADGKISGLFEETVAVTDQGPVVLT</sequence>
<dbReference type="GO" id="GO:0070006">
    <property type="term" value="F:metalloaminopeptidase activity"/>
    <property type="evidence" value="ECO:0007669"/>
    <property type="project" value="UniProtKB-UniRule"/>
</dbReference>
<dbReference type="EC" id="3.4.11.18" evidence="6 7"/>
<keyword evidence="4 6" id="KW-0479">Metal-binding</keyword>
<feature type="binding site" evidence="6">
    <location>
        <position position="107"/>
    </location>
    <ligand>
        <name>a divalent metal cation</name>
        <dbReference type="ChEBI" id="CHEBI:60240"/>
        <label>1</label>
    </ligand>
</feature>
<protein>
    <recommendedName>
        <fullName evidence="6 7">Methionine aminopeptidase</fullName>
        <shortName evidence="6">MAP</shortName>
        <shortName evidence="6">MetAP</shortName>
        <ecNumber evidence="6 7">3.4.11.18</ecNumber>
    </recommendedName>
    <alternativeName>
        <fullName evidence="6">Peptidase M</fullName>
    </alternativeName>
</protein>
<evidence type="ECO:0000256" key="1">
    <source>
        <dbReference type="ARBA" id="ARBA00002521"/>
    </source>
</evidence>
<comment type="subunit">
    <text evidence="6">Monomer.</text>
</comment>
<dbReference type="PATRIC" id="fig|1618356.3.peg.84"/>
<evidence type="ECO:0000313" key="10">
    <source>
        <dbReference type="Proteomes" id="UP000034160"/>
    </source>
</evidence>
<comment type="catalytic activity">
    <reaction evidence="6 7">
        <text>Release of N-terminal amino acids, preferentially methionine, from peptides and arylamides.</text>
        <dbReference type="EC" id="3.4.11.18"/>
    </reaction>
</comment>
<dbReference type="Pfam" id="PF00557">
    <property type="entry name" value="Peptidase_M24"/>
    <property type="match status" value="1"/>
</dbReference>
<dbReference type="PRINTS" id="PR00599">
    <property type="entry name" value="MAPEPTIDASE"/>
</dbReference>
<keyword evidence="5 6" id="KW-0378">Hydrolase</keyword>
<feature type="binding site" evidence="6">
    <location>
        <position position="96"/>
    </location>
    <ligand>
        <name>a divalent metal cation</name>
        <dbReference type="ChEBI" id="CHEBI:60240"/>
        <label>1</label>
    </ligand>
</feature>
<comment type="function">
    <text evidence="1 6">Removes the N-terminal methionine from nascent proteins. The N-terminal methionine is often cleaved when the second residue in the primary sequence is small and uncharged (Met-Ala-, Cys, Gly, Pro, Ser, Thr, or Val). Requires deformylation of the N(alpha)-formylated initiator methionine before it can be hydrolyzed.</text>
</comment>
<accession>A0A0G1AGM0</accession>
<evidence type="ECO:0000259" key="8">
    <source>
        <dbReference type="Pfam" id="PF00557"/>
    </source>
</evidence>
<feature type="binding site" evidence="6">
    <location>
        <position position="216"/>
    </location>
    <ligand>
        <name>a divalent metal cation</name>
        <dbReference type="ChEBI" id="CHEBI:60240"/>
        <label>2</label>
        <note>catalytic</note>
    </ligand>
</feature>
<feature type="domain" description="Peptidase M24" evidence="8">
    <location>
        <begin position="16"/>
        <end position="255"/>
    </location>
</feature>
<dbReference type="InterPro" id="IPR000994">
    <property type="entry name" value="Pept_M24"/>
</dbReference>
<comment type="similarity">
    <text evidence="6">Belongs to the peptidase M24A family. Methionine aminopeptidase type 1 subfamily.</text>
</comment>
<keyword evidence="3 6" id="KW-0645">Protease</keyword>
<dbReference type="GO" id="GO:0006508">
    <property type="term" value="P:proteolysis"/>
    <property type="evidence" value="ECO:0007669"/>
    <property type="project" value="UniProtKB-KW"/>
</dbReference>
<dbReference type="InterPro" id="IPR001714">
    <property type="entry name" value="Pept_M24_MAP"/>
</dbReference>
<evidence type="ECO:0000256" key="6">
    <source>
        <dbReference type="HAMAP-Rule" id="MF_01974"/>
    </source>
</evidence>
<evidence type="ECO:0000256" key="4">
    <source>
        <dbReference type="ARBA" id="ARBA00022723"/>
    </source>
</evidence>
<dbReference type="Proteomes" id="UP000034160">
    <property type="component" value="Unassembled WGS sequence"/>
</dbReference>
<dbReference type="PANTHER" id="PTHR43330:SF27">
    <property type="entry name" value="METHIONINE AMINOPEPTIDASE"/>
    <property type="match status" value="1"/>
</dbReference>
<evidence type="ECO:0000256" key="7">
    <source>
        <dbReference type="RuleBase" id="RU003653"/>
    </source>
</evidence>
<feature type="binding site" evidence="6">
    <location>
        <position position="107"/>
    </location>
    <ligand>
        <name>a divalent metal cation</name>
        <dbReference type="ChEBI" id="CHEBI:60240"/>
        <label>2</label>
        <note>catalytic</note>
    </ligand>
</feature>
<gene>
    <name evidence="6" type="primary">map</name>
    <name evidence="9" type="ORF">UU93_C0001G0082</name>
</gene>
<comment type="caution">
    <text evidence="9">The sequence shown here is derived from an EMBL/GenBank/DDBJ whole genome shotgun (WGS) entry which is preliminary data.</text>
</comment>
<dbReference type="GO" id="GO:0046872">
    <property type="term" value="F:metal ion binding"/>
    <property type="evidence" value="ECO:0007669"/>
    <property type="project" value="UniProtKB-UniRule"/>
</dbReference>
<proteinExistence type="inferred from homology"/>
<feature type="binding site" evidence="6">
    <location>
        <position position="181"/>
    </location>
    <ligand>
        <name>a divalent metal cation</name>
        <dbReference type="ChEBI" id="CHEBI:60240"/>
        <label>2</label>
        <note>catalytic</note>
    </ligand>
</feature>
<dbReference type="InterPro" id="IPR036005">
    <property type="entry name" value="Creatinase/aminopeptidase-like"/>
</dbReference>
<dbReference type="GO" id="GO:0004239">
    <property type="term" value="F:initiator methionyl aminopeptidase activity"/>
    <property type="evidence" value="ECO:0007669"/>
    <property type="project" value="UniProtKB-UniRule"/>
</dbReference>
<dbReference type="GO" id="GO:0005829">
    <property type="term" value="C:cytosol"/>
    <property type="evidence" value="ECO:0007669"/>
    <property type="project" value="TreeGrafter"/>
</dbReference>
<dbReference type="InterPro" id="IPR002467">
    <property type="entry name" value="Pept_M24A_MAP1"/>
</dbReference>
<dbReference type="Gene3D" id="3.90.230.10">
    <property type="entry name" value="Creatinase/methionine aminopeptidase superfamily"/>
    <property type="match status" value="1"/>
</dbReference>
<dbReference type="HAMAP" id="MF_01974">
    <property type="entry name" value="MetAP_1"/>
    <property type="match status" value="1"/>
</dbReference>
<evidence type="ECO:0000256" key="3">
    <source>
        <dbReference type="ARBA" id="ARBA00022670"/>
    </source>
</evidence>
<dbReference type="NCBIfam" id="TIGR00500">
    <property type="entry name" value="met_pdase_I"/>
    <property type="match status" value="1"/>
</dbReference>
<evidence type="ECO:0000256" key="5">
    <source>
        <dbReference type="ARBA" id="ARBA00022801"/>
    </source>
</evidence>
<organism evidence="9 10">
    <name type="scientific">Candidatus Amesbacteria bacterium GW2011_GWA2_42_12</name>
    <dbReference type="NCBI Taxonomy" id="1618356"/>
    <lineage>
        <taxon>Bacteria</taxon>
        <taxon>Candidatus Amesiibacteriota</taxon>
    </lineage>
</organism>
<evidence type="ECO:0000256" key="2">
    <source>
        <dbReference type="ARBA" id="ARBA00022438"/>
    </source>
</evidence>
<feature type="binding site" evidence="6">
    <location>
        <position position="248"/>
    </location>
    <ligand>
        <name>a divalent metal cation</name>
        <dbReference type="ChEBI" id="CHEBI:60240"/>
        <label>2</label>
        <note>catalytic</note>
    </ligand>
</feature>
<name>A0A0G1AGM0_9BACT</name>
<keyword evidence="2 6" id="KW-0031">Aminopeptidase</keyword>
<comment type="cofactor">
    <cofactor evidence="6">
        <name>Co(2+)</name>
        <dbReference type="ChEBI" id="CHEBI:48828"/>
    </cofactor>
    <cofactor evidence="6">
        <name>Zn(2+)</name>
        <dbReference type="ChEBI" id="CHEBI:29105"/>
    </cofactor>
    <cofactor evidence="6">
        <name>Mn(2+)</name>
        <dbReference type="ChEBI" id="CHEBI:29035"/>
    </cofactor>
    <cofactor evidence="6">
        <name>Fe(2+)</name>
        <dbReference type="ChEBI" id="CHEBI:29033"/>
    </cofactor>
    <text evidence="6">Binds 2 divalent metal cations per subunit. Has a high-affinity and a low affinity metal-binding site. The true nature of the physiological cofactor is under debate. The enzyme is active with cobalt, zinc, manganese or divalent iron ions. Most likely, methionine aminopeptidases function as mononuclear Fe(2+)-metalloproteases under physiological conditions, and the catalytically relevant metal-binding site has been assigned to the histidine-containing high-affinity site.</text>
</comment>
<dbReference type="STRING" id="1618356.UU93_C0001G0082"/>
<feature type="binding site" evidence="6">
    <location>
        <position position="248"/>
    </location>
    <ligand>
        <name>a divalent metal cation</name>
        <dbReference type="ChEBI" id="CHEBI:60240"/>
        <label>1</label>
    </ligand>
</feature>
<dbReference type="EMBL" id="LCCN01000001">
    <property type="protein sequence ID" value="KKS33251.1"/>
    <property type="molecule type" value="Genomic_DNA"/>
</dbReference>
<evidence type="ECO:0000313" key="9">
    <source>
        <dbReference type="EMBL" id="KKS33251.1"/>
    </source>
</evidence>